<protein>
    <recommendedName>
        <fullName evidence="5">DYW domain-containing protein</fullName>
    </recommendedName>
</protein>
<dbReference type="Pfam" id="PF01535">
    <property type="entry name" value="PPR"/>
    <property type="match status" value="5"/>
</dbReference>
<feature type="repeat" description="PPR" evidence="2">
    <location>
        <begin position="132"/>
        <end position="166"/>
    </location>
</feature>
<dbReference type="Gene3D" id="1.25.40.10">
    <property type="entry name" value="Tetratricopeptide repeat domain"/>
    <property type="match status" value="5"/>
</dbReference>
<name>A0A4Y7K9Q4_PAPSO</name>
<keyword evidence="1" id="KW-0677">Repeat</keyword>
<proteinExistence type="predicted"/>
<dbReference type="NCBIfam" id="TIGR00756">
    <property type="entry name" value="PPR"/>
    <property type="match status" value="6"/>
</dbReference>
<dbReference type="OMA" id="QQGFEME"/>
<dbReference type="PROSITE" id="PS51375">
    <property type="entry name" value="PPR"/>
    <property type="match status" value="7"/>
</dbReference>
<dbReference type="FunFam" id="1.25.40.10:FF:000031">
    <property type="entry name" value="Pentatricopeptide repeat-containing protein mitochondrial"/>
    <property type="match status" value="1"/>
</dbReference>
<dbReference type="SUPFAM" id="SSF48452">
    <property type="entry name" value="TPR-like"/>
    <property type="match status" value="1"/>
</dbReference>
<evidence type="ECO:0000313" key="4">
    <source>
        <dbReference type="Proteomes" id="UP000316621"/>
    </source>
</evidence>
<dbReference type="GO" id="GO:0009451">
    <property type="term" value="P:RNA modification"/>
    <property type="evidence" value="ECO:0007669"/>
    <property type="project" value="InterPro"/>
</dbReference>
<keyword evidence="4" id="KW-1185">Reference proteome</keyword>
<dbReference type="Pfam" id="PF13041">
    <property type="entry name" value="PPR_2"/>
    <property type="match status" value="4"/>
</dbReference>
<dbReference type="InterPro" id="IPR046960">
    <property type="entry name" value="PPR_At4g14850-like_plant"/>
</dbReference>
<dbReference type="PANTHER" id="PTHR47926:SF420">
    <property type="entry name" value="REPEAT-CONTAINING PROTEIN, PUTATIVE-RELATED"/>
    <property type="match status" value="1"/>
</dbReference>
<feature type="repeat" description="PPR" evidence="2">
    <location>
        <begin position="535"/>
        <end position="569"/>
    </location>
</feature>
<dbReference type="InterPro" id="IPR011990">
    <property type="entry name" value="TPR-like_helical_dom_sf"/>
</dbReference>
<evidence type="ECO:0008006" key="5">
    <source>
        <dbReference type="Google" id="ProtNLM"/>
    </source>
</evidence>
<dbReference type="EMBL" id="CM010721">
    <property type="protein sequence ID" value="RZC69536.1"/>
    <property type="molecule type" value="Genomic_DNA"/>
</dbReference>
<feature type="repeat" description="PPR" evidence="2">
    <location>
        <begin position="101"/>
        <end position="131"/>
    </location>
</feature>
<dbReference type="GO" id="GO:0003723">
    <property type="term" value="F:RNA binding"/>
    <property type="evidence" value="ECO:0007669"/>
    <property type="project" value="InterPro"/>
</dbReference>
<dbReference type="AlphaFoldDB" id="A0A4Y7K9Q4"/>
<feature type="repeat" description="PPR" evidence="2">
    <location>
        <begin position="434"/>
        <end position="468"/>
    </location>
</feature>
<dbReference type="Pfam" id="PF20431">
    <property type="entry name" value="E_motif"/>
    <property type="match status" value="1"/>
</dbReference>
<dbReference type="Pfam" id="PF13812">
    <property type="entry name" value="PPR_3"/>
    <property type="match status" value="1"/>
</dbReference>
<evidence type="ECO:0000313" key="3">
    <source>
        <dbReference type="EMBL" id="RZC69536.1"/>
    </source>
</evidence>
<dbReference type="FunFam" id="1.25.40.10:FF:000366">
    <property type="entry name" value="Pentatricopeptide (PPR) repeat-containing protein"/>
    <property type="match status" value="1"/>
</dbReference>
<dbReference type="STRING" id="3469.A0A4Y7K9Q4"/>
<organism evidence="3 4">
    <name type="scientific">Papaver somniferum</name>
    <name type="common">Opium poppy</name>
    <dbReference type="NCBI Taxonomy" id="3469"/>
    <lineage>
        <taxon>Eukaryota</taxon>
        <taxon>Viridiplantae</taxon>
        <taxon>Streptophyta</taxon>
        <taxon>Embryophyta</taxon>
        <taxon>Tracheophyta</taxon>
        <taxon>Spermatophyta</taxon>
        <taxon>Magnoliopsida</taxon>
        <taxon>Ranunculales</taxon>
        <taxon>Papaveraceae</taxon>
        <taxon>Papaveroideae</taxon>
        <taxon>Papaver</taxon>
    </lineage>
</organism>
<gene>
    <name evidence="3" type="ORF">C5167_032663</name>
</gene>
<sequence length="775" mass="87050">MIKNLKPQRLLSANYRQLQTPATEISSFETEISSNDYICSLCRQNLFREAIHAFDFIQSKTRFHLNPTTYTHLISACSSLRLLKFGRIVHHHMVKSNFQPDIILQNHVLNMYGKCGSPEDARNVFDKMVARNLVSWTSIIAGYSQNRREIEAIDLYFHMRRSGILPDHFTFGNMLRVCSGLNDIELGRQFHAAVIKSEYGLERIAQNALVAMYTKFNRIDDALVLFDRISEKDTVLWGSMVGGLAQQGCPVEALQLFKEMLSVDGLFPNEFIFSSAFSACSSLFQLEYGKQLHSLSIKFGLGGDVFAGCSLSNFYAKCGSLYSAKMAFIQIQNPDLVAWNAITAGFAYSGDVNEAMECFSRMRHSGFIPNEITILGLLTSPSTLTQGQQVHCYVIKTGFNLDVRICNTLLTMYAKCSDLSKVFHLLEEMKNAVDLVSWNAVLTACLQHNQVNDVFRLLKFMHSSQYKPDEITVCIVLGACSSLASLKMGSQVHVYVMKSGLETEILVANGLIDMYTKCGALESARNLFEAMRSPDVVSWSSLIVAYAQFGYGDEALELFATMRSLGTKPNHVTYVGVLSACSRVGYIEEAFHHYRTMEADYGITPTKEHCSCIVDLLARSGRLEEAEKFINQMQFHPDSIIWKTLLAACATQKNVKIGKRAADGILKLDPSSSAAHVLLCNIYASTGSWEDVATMRTLMRSRNVRKVPGISWIELRDQVHAFMVEDRSHPKISEIYMVLGELQLHMFEAGFVSHGQRQTKLNVVARRSKILWHDG</sequence>
<feature type="repeat" description="PPR" evidence="2">
    <location>
        <begin position="66"/>
        <end position="100"/>
    </location>
</feature>
<evidence type="ECO:0000256" key="2">
    <source>
        <dbReference type="PROSITE-ProRule" id="PRU00708"/>
    </source>
</evidence>
<feature type="repeat" description="PPR" evidence="2">
    <location>
        <begin position="233"/>
        <end position="268"/>
    </location>
</feature>
<feature type="repeat" description="PPR" evidence="2">
    <location>
        <begin position="335"/>
        <end position="369"/>
    </location>
</feature>
<evidence type="ECO:0000256" key="1">
    <source>
        <dbReference type="ARBA" id="ARBA00022737"/>
    </source>
</evidence>
<dbReference type="InterPro" id="IPR002885">
    <property type="entry name" value="PPR_rpt"/>
</dbReference>
<accession>A0A4Y7K9Q4</accession>
<dbReference type="Gramene" id="RZC69536">
    <property type="protein sequence ID" value="RZC69536"/>
    <property type="gene ID" value="C5167_032663"/>
</dbReference>
<dbReference type="FunFam" id="1.25.40.10:FF:000196">
    <property type="entry name" value="Pentatricopeptide repeat-containing protein At4g14850"/>
    <property type="match status" value="1"/>
</dbReference>
<dbReference type="InterPro" id="IPR046848">
    <property type="entry name" value="E_motif"/>
</dbReference>
<reference evidence="3 4" key="1">
    <citation type="journal article" date="2018" name="Science">
        <title>The opium poppy genome and morphinan production.</title>
        <authorList>
            <person name="Guo L."/>
            <person name="Winzer T."/>
            <person name="Yang X."/>
            <person name="Li Y."/>
            <person name="Ning Z."/>
            <person name="He Z."/>
            <person name="Teodor R."/>
            <person name="Lu Y."/>
            <person name="Bowser T.A."/>
            <person name="Graham I.A."/>
            <person name="Ye K."/>
        </authorList>
    </citation>
    <scope>NUCLEOTIDE SEQUENCE [LARGE SCALE GENOMIC DNA]</scope>
    <source>
        <strain evidence="4">cv. HN1</strain>
        <tissue evidence="3">Leaves</tissue>
    </source>
</reference>
<dbReference type="PANTHER" id="PTHR47926">
    <property type="entry name" value="PENTATRICOPEPTIDE REPEAT-CONTAINING PROTEIN"/>
    <property type="match status" value="1"/>
</dbReference>
<dbReference type="Proteomes" id="UP000316621">
    <property type="component" value="Chromosome 7"/>
</dbReference>